<dbReference type="Pfam" id="PF06812">
    <property type="entry name" value="ImpA_N"/>
    <property type="match status" value="1"/>
</dbReference>
<evidence type="ECO:0000259" key="1">
    <source>
        <dbReference type="Pfam" id="PF06812"/>
    </source>
</evidence>
<proteinExistence type="predicted"/>
<name>A0A7X8YFL1_9VIBR</name>
<feature type="domain" description="ImpA N-terminal" evidence="1">
    <location>
        <begin position="8"/>
        <end position="153"/>
    </location>
</feature>
<evidence type="ECO:0000313" key="2">
    <source>
        <dbReference type="EMBL" id="NLS11784.1"/>
    </source>
</evidence>
<dbReference type="AlphaFoldDB" id="A0A7X8YFL1"/>
<dbReference type="RefSeq" id="WP_168834886.1">
    <property type="nucleotide sequence ID" value="NZ_JABAIK010000002.1"/>
</dbReference>
<dbReference type="PANTHER" id="PTHR37951">
    <property type="entry name" value="CYTOPLASMIC PROTEIN-RELATED"/>
    <property type="match status" value="1"/>
</dbReference>
<organism evidence="2 3">
    <name type="scientific">Vibrio agarilyticus</name>
    <dbReference type="NCBI Taxonomy" id="2726741"/>
    <lineage>
        <taxon>Bacteria</taxon>
        <taxon>Pseudomonadati</taxon>
        <taxon>Pseudomonadota</taxon>
        <taxon>Gammaproteobacteria</taxon>
        <taxon>Vibrionales</taxon>
        <taxon>Vibrionaceae</taxon>
        <taxon>Vibrio</taxon>
    </lineage>
</organism>
<sequence length="461" mass="51169">MDKFDTLLEPISGDNPTGMYLKENRTLFRRYRNEFNVAQSSFRQLVDVPDALDDAECVDTNAAHWATLSTSCFSCLQTESKDVEILCWLTVAQLFTPEPLVHLAMALKSMHAVCARYWDDLHPTLPEKKRKGTTEQEQALEIVEHRIKPLLQLVGDSAESGLLYRPLQMLPLIGDIDFGRFYRAEKDGTLNTLKEEATQALTQDKADVEARIVALGDSLTALTQLEALVAQKCADVNTAPISFRFVKHTIERLISALRYLIGDQFSHWPLDPPVMAEAQNVETEIVTELATPSTEMNLAATQAMASQDAQVVHSKGLSIATLEQANQSAFHHHAAIETRAQALAQLQTIANYFLTYEPHSPIYLLLKRAIRWGGMALPELLEELVGDNREVQQRIEQLAGLESAQDEGVNGAAPPPISLKPSPMVNKNDDHQSAVIALQESNTKEITTTQSADSGLANMEW</sequence>
<dbReference type="Proteomes" id="UP000535589">
    <property type="component" value="Unassembled WGS sequence"/>
</dbReference>
<gene>
    <name evidence="2" type="ORF">HGP28_02630</name>
</gene>
<evidence type="ECO:0000313" key="3">
    <source>
        <dbReference type="Proteomes" id="UP000535589"/>
    </source>
</evidence>
<reference evidence="2 3" key="1">
    <citation type="submission" date="2020-04" db="EMBL/GenBank/DDBJ databases">
        <title>Vibrio sp. SM6, a novel species isolated from seawater.</title>
        <authorList>
            <person name="Wang X."/>
        </authorList>
    </citation>
    <scope>NUCLEOTIDE SEQUENCE [LARGE SCALE GENOMIC DNA]</scope>
    <source>
        <strain evidence="2 3">SM6</strain>
    </source>
</reference>
<dbReference type="PANTHER" id="PTHR37951:SF1">
    <property type="entry name" value="TYPE VI SECRETION SYSTEM COMPONENT TSSA1"/>
    <property type="match status" value="1"/>
</dbReference>
<dbReference type="InterPro" id="IPR017740">
    <property type="entry name" value="TssA-like"/>
</dbReference>
<dbReference type="InterPro" id="IPR010657">
    <property type="entry name" value="ImpA_N"/>
</dbReference>
<dbReference type="EMBL" id="JABAIK010000002">
    <property type="protein sequence ID" value="NLS11784.1"/>
    <property type="molecule type" value="Genomic_DNA"/>
</dbReference>
<protein>
    <recommendedName>
        <fullName evidence="1">ImpA N-terminal domain-containing protein</fullName>
    </recommendedName>
</protein>
<comment type="caution">
    <text evidence="2">The sequence shown here is derived from an EMBL/GenBank/DDBJ whole genome shotgun (WGS) entry which is preliminary data.</text>
</comment>
<keyword evidence="3" id="KW-1185">Reference proteome</keyword>
<accession>A0A7X8YFL1</accession>